<accession>A0A165R3Q8</accession>
<dbReference type="Proteomes" id="UP000076727">
    <property type="component" value="Unassembled WGS sequence"/>
</dbReference>
<feature type="region of interest" description="Disordered" evidence="1">
    <location>
        <begin position="51"/>
        <end position="102"/>
    </location>
</feature>
<dbReference type="OrthoDB" id="3246206at2759"/>
<evidence type="ECO:0000256" key="1">
    <source>
        <dbReference type="SAM" id="MobiDB-lite"/>
    </source>
</evidence>
<gene>
    <name evidence="2" type="ORF">DAEQUDRAFT_725534</name>
</gene>
<evidence type="ECO:0000313" key="2">
    <source>
        <dbReference type="EMBL" id="KZT70265.1"/>
    </source>
</evidence>
<feature type="compositionally biased region" description="Basic and acidic residues" evidence="1">
    <location>
        <begin position="93"/>
        <end position="102"/>
    </location>
</feature>
<name>A0A165R3Q8_9APHY</name>
<proteinExistence type="predicted"/>
<evidence type="ECO:0000313" key="3">
    <source>
        <dbReference type="Proteomes" id="UP000076727"/>
    </source>
</evidence>
<sequence>MPAPAVTAVYVVGAVAVAAGVFAFKEFVYEPHIAPKLEAWAESFVENRRRQRARRRGPIPAHPVHEHGDENHSRRSSGSRNVDSHPRPPFPSRADDTDGDDRGMSVELEHLAAHEASASGDDGRQNGLRYRKTAGAMDESNVSIPYRPISPTHVIFDSSTSPTPTSPSSGSRLRSPRGAATPVMHSLSKSRPSSVDSRGAGPIPPTPVSIRSAASSRIQSPYMMSAMSSRSSSPDVPAMYNTALMGSIGNVSDRAIASPPSIPGSRVQSPLAYYQLAAPVPSLPASRIQSPFSDIHAAAARSPTLSARSGALSPFSQLSEPISDFDLPSDSEDDVMSLRSEMFSPSMSSRQEELAFDVLSMHGSEGSSWGSEGRRTPDL</sequence>
<protein>
    <submittedName>
        <fullName evidence="2">Uncharacterized protein</fullName>
    </submittedName>
</protein>
<dbReference type="AlphaFoldDB" id="A0A165R3Q8"/>
<organism evidence="2 3">
    <name type="scientific">Daedalea quercina L-15889</name>
    <dbReference type="NCBI Taxonomy" id="1314783"/>
    <lineage>
        <taxon>Eukaryota</taxon>
        <taxon>Fungi</taxon>
        <taxon>Dikarya</taxon>
        <taxon>Basidiomycota</taxon>
        <taxon>Agaricomycotina</taxon>
        <taxon>Agaricomycetes</taxon>
        <taxon>Polyporales</taxon>
        <taxon>Fomitopsis</taxon>
    </lineage>
</organism>
<feature type="region of interest" description="Disordered" evidence="1">
    <location>
        <begin position="139"/>
        <end position="212"/>
    </location>
</feature>
<dbReference type="EMBL" id="KV429052">
    <property type="protein sequence ID" value="KZT70265.1"/>
    <property type="molecule type" value="Genomic_DNA"/>
</dbReference>
<feature type="compositionally biased region" description="Polar residues" evidence="1">
    <location>
        <begin position="187"/>
        <end position="196"/>
    </location>
</feature>
<reference evidence="2 3" key="1">
    <citation type="journal article" date="2016" name="Mol. Biol. Evol.">
        <title>Comparative Genomics of Early-Diverging Mushroom-Forming Fungi Provides Insights into the Origins of Lignocellulose Decay Capabilities.</title>
        <authorList>
            <person name="Nagy L.G."/>
            <person name="Riley R."/>
            <person name="Tritt A."/>
            <person name="Adam C."/>
            <person name="Daum C."/>
            <person name="Floudas D."/>
            <person name="Sun H."/>
            <person name="Yadav J.S."/>
            <person name="Pangilinan J."/>
            <person name="Larsson K.H."/>
            <person name="Matsuura K."/>
            <person name="Barry K."/>
            <person name="Labutti K."/>
            <person name="Kuo R."/>
            <person name="Ohm R.A."/>
            <person name="Bhattacharya S.S."/>
            <person name="Shirouzu T."/>
            <person name="Yoshinaga Y."/>
            <person name="Martin F.M."/>
            <person name="Grigoriev I.V."/>
            <person name="Hibbett D.S."/>
        </authorList>
    </citation>
    <scope>NUCLEOTIDE SEQUENCE [LARGE SCALE GENOMIC DNA]</scope>
    <source>
        <strain evidence="2 3">L-15889</strain>
    </source>
</reference>
<feature type="compositionally biased region" description="Low complexity" evidence="1">
    <location>
        <begin position="158"/>
        <end position="177"/>
    </location>
</feature>
<keyword evidence="3" id="KW-1185">Reference proteome</keyword>
<feature type="compositionally biased region" description="Basic and acidic residues" evidence="1">
    <location>
        <begin position="63"/>
        <end position="73"/>
    </location>
</feature>